<protein>
    <submittedName>
        <fullName evidence="1">Uncharacterized protein</fullName>
    </submittedName>
</protein>
<dbReference type="Gene3D" id="3.40.525.10">
    <property type="entry name" value="CRAL-TRIO lipid binding domain"/>
    <property type="match status" value="1"/>
</dbReference>
<dbReference type="EMBL" id="JACTNZ010000005">
    <property type="protein sequence ID" value="KAG5550183.1"/>
    <property type="molecule type" value="Genomic_DNA"/>
</dbReference>
<sequence length="318" mass="35464">MSNLFNEVADLAEDCEEKYAKVMGRLRELKQELVESSVICGSNMVSDTPNDPFSLGDEVLASKESKIILDPVPLRRKGRPPSKRKQGFVEKIGKKKREPKNKTLSNEKAKEVEEIADAHMFGTQESVENVNSYPCYMGQLLWPNTMPHNMRSTMAQGGAILPFSPSMAQGGTILPNMAQGGAFLPNMAQGRTGAGFDQFFNNFPTSQSNMPTLFNSEVWRGQSSITSSQVWGGGQSSVVKPFLEPKTADKVKFVYSDDPKNMKIMDNLFDMDQLESTFGGKNKADFDINKYCERMREDDKKIPFFWVTGNASEDVAFS</sequence>
<evidence type="ECO:0000313" key="1">
    <source>
        <dbReference type="EMBL" id="KAG5550183.1"/>
    </source>
</evidence>
<dbReference type="AlphaFoldDB" id="A0AAV6KCG9"/>
<dbReference type="InterPro" id="IPR036865">
    <property type="entry name" value="CRAL-TRIO_dom_sf"/>
</dbReference>
<comment type="caution">
    <text evidence="1">The sequence shown here is derived from an EMBL/GenBank/DDBJ whole genome shotgun (WGS) entry which is preliminary data.</text>
</comment>
<reference evidence="1" key="1">
    <citation type="submission" date="2020-08" db="EMBL/GenBank/DDBJ databases">
        <title>Plant Genome Project.</title>
        <authorList>
            <person name="Zhang R.-G."/>
        </authorList>
    </citation>
    <scope>NUCLEOTIDE SEQUENCE</scope>
    <source>
        <strain evidence="1">WSP0</strain>
        <tissue evidence="1">Leaf</tissue>
    </source>
</reference>
<organism evidence="1 2">
    <name type="scientific">Rhododendron griersonianum</name>
    <dbReference type="NCBI Taxonomy" id="479676"/>
    <lineage>
        <taxon>Eukaryota</taxon>
        <taxon>Viridiplantae</taxon>
        <taxon>Streptophyta</taxon>
        <taxon>Embryophyta</taxon>
        <taxon>Tracheophyta</taxon>
        <taxon>Spermatophyta</taxon>
        <taxon>Magnoliopsida</taxon>
        <taxon>eudicotyledons</taxon>
        <taxon>Gunneridae</taxon>
        <taxon>Pentapetalae</taxon>
        <taxon>asterids</taxon>
        <taxon>Ericales</taxon>
        <taxon>Ericaceae</taxon>
        <taxon>Ericoideae</taxon>
        <taxon>Rhodoreae</taxon>
        <taxon>Rhododendron</taxon>
    </lineage>
</organism>
<dbReference type="Proteomes" id="UP000823749">
    <property type="component" value="Chromosome 5"/>
</dbReference>
<proteinExistence type="predicted"/>
<dbReference type="InterPro" id="IPR052578">
    <property type="entry name" value="PI_Transfer_CRAL-TRIO"/>
</dbReference>
<dbReference type="PANTHER" id="PTHR45824:SF6">
    <property type="entry name" value="F16L1.9 PROTEIN"/>
    <property type="match status" value="1"/>
</dbReference>
<dbReference type="GO" id="GO:0008526">
    <property type="term" value="F:phosphatidylinositol transfer activity"/>
    <property type="evidence" value="ECO:0007669"/>
    <property type="project" value="TreeGrafter"/>
</dbReference>
<name>A0AAV6KCG9_9ERIC</name>
<accession>A0AAV6KCG9</accession>
<keyword evidence="2" id="KW-1185">Reference proteome</keyword>
<gene>
    <name evidence="1" type="ORF">RHGRI_015217</name>
</gene>
<dbReference type="SUPFAM" id="SSF52087">
    <property type="entry name" value="CRAL/TRIO domain"/>
    <property type="match status" value="1"/>
</dbReference>
<dbReference type="PANTHER" id="PTHR45824">
    <property type="entry name" value="GH16843P"/>
    <property type="match status" value="1"/>
</dbReference>
<evidence type="ECO:0000313" key="2">
    <source>
        <dbReference type="Proteomes" id="UP000823749"/>
    </source>
</evidence>